<dbReference type="Proteomes" id="UP000010471">
    <property type="component" value="Chromosome"/>
</dbReference>
<dbReference type="PANTHER" id="PTHR33713">
    <property type="entry name" value="ANTITOXIN YAFN-RELATED"/>
    <property type="match status" value="1"/>
</dbReference>
<dbReference type="RefSeq" id="WP_015184504.1">
    <property type="nucleotide sequence ID" value="NC_019738.1"/>
</dbReference>
<keyword evidence="4" id="KW-1185">Reference proteome</keyword>
<proteinExistence type="inferred from homology"/>
<evidence type="ECO:0000313" key="3">
    <source>
        <dbReference type="EMBL" id="AFZ20369.1"/>
    </source>
</evidence>
<organism evidence="3 4">
    <name type="scientific">Allocoleopsis franciscana PCC 7113</name>
    <dbReference type="NCBI Taxonomy" id="1173027"/>
    <lineage>
        <taxon>Bacteria</taxon>
        <taxon>Bacillati</taxon>
        <taxon>Cyanobacteriota</taxon>
        <taxon>Cyanophyceae</taxon>
        <taxon>Coleofasciculales</taxon>
        <taxon>Coleofasciculaceae</taxon>
        <taxon>Allocoleopsis</taxon>
        <taxon>Allocoleopsis franciscana</taxon>
    </lineage>
</organism>
<comment type="function">
    <text evidence="2">Antitoxin component of a type II toxin-antitoxin (TA) system.</text>
</comment>
<dbReference type="InterPro" id="IPR036165">
    <property type="entry name" value="YefM-like_sf"/>
</dbReference>
<reference evidence="3 4" key="1">
    <citation type="submission" date="2012-06" db="EMBL/GenBank/DDBJ databases">
        <title>Finished chromosome of genome of Microcoleus sp. PCC 7113.</title>
        <authorList>
            <consortium name="US DOE Joint Genome Institute"/>
            <person name="Gugger M."/>
            <person name="Coursin T."/>
            <person name="Rippka R."/>
            <person name="Tandeau De Marsac N."/>
            <person name="Huntemann M."/>
            <person name="Wei C.-L."/>
            <person name="Han J."/>
            <person name="Detter J.C."/>
            <person name="Han C."/>
            <person name="Tapia R."/>
            <person name="Chen A."/>
            <person name="Kyrpides N."/>
            <person name="Mavromatis K."/>
            <person name="Markowitz V."/>
            <person name="Szeto E."/>
            <person name="Ivanova N."/>
            <person name="Pagani I."/>
            <person name="Pati A."/>
            <person name="Goodwin L."/>
            <person name="Nordberg H.P."/>
            <person name="Cantor M.N."/>
            <person name="Hua S.X."/>
            <person name="Woyke T."/>
            <person name="Kerfeld C.A."/>
        </authorList>
    </citation>
    <scope>NUCLEOTIDE SEQUENCE [LARGE SCALE GENOMIC DNA]</scope>
    <source>
        <strain evidence="3 4">PCC 7113</strain>
    </source>
</reference>
<sequence length="95" mass="10333">MPNQTSFTEAFANLAQLCDQVVADRDVVIITRQDGESVALIAADELDSLMETAYLLRSPTNAARLLTALQRAKTRTLEPQSISALRQEIGLGEEG</sequence>
<evidence type="ECO:0000256" key="2">
    <source>
        <dbReference type="RuleBase" id="RU362080"/>
    </source>
</evidence>
<dbReference type="EMBL" id="CP003630">
    <property type="protein sequence ID" value="AFZ20369.1"/>
    <property type="molecule type" value="Genomic_DNA"/>
</dbReference>
<dbReference type="PANTHER" id="PTHR33713:SF6">
    <property type="entry name" value="ANTITOXIN YEFM"/>
    <property type="match status" value="1"/>
</dbReference>
<name>K9WKQ9_9CYAN</name>
<dbReference type="AlphaFoldDB" id="K9WKQ9"/>
<protein>
    <recommendedName>
        <fullName evidence="2">Antitoxin</fullName>
    </recommendedName>
</protein>
<dbReference type="SUPFAM" id="SSF143120">
    <property type="entry name" value="YefM-like"/>
    <property type="match status" value="1"/>
</dbReference>
<evidence type="ECO:0000256" key="1">
    <source>
        <dbReference type="ARBA" id="ARBA00009981"/>
    </source>
</evidence>
<dbReference type="Gene3D" id="1.10.1220.170">
    <property type="match status" value="1"/>
</dbReference>
<dbReference type="Gene3D" id="3.40.1620.10">
    <property type="entry name" value="YefM-like domain"/>
    <property type="match status" value="1"/>
</dbReference>
<dbReference type="STRING" id="1173027.Mic7113_4696"/>
<dbReference type="InterPro" id="IPR006442">
    <property type="entry name" value="Antitoxin_Phd/YefM"/>
</dbReference>
<dbReference type="PATRIC" id="fig|1173027.3.peg.5204"/>
<dbReference type="Pfam" id="PF02604">
    <property type="entry name" value="PhdYeFM_antitox"/>
    <property type="match status" value="1"/>
</dbReference>
<dbReference type="InterPro" id="IPR051405">
    <property type="entry name" value="phD/YefM_antitoxin"/>
</dbReference>
<dbReference type="KEGG" id="mic:Mic7113_4696"/>
<gene>
    <name evidence="3" type="ORF">Mic7113_4696</name>
</gene>
<dbReference type="OrthoDB" id="2321886at2"/>
<dbReference type="HOGENOM" id="CLU_155837_3_0_3"/>
<comment type="similarity">
    <text evidence="1 2">Belongs to the phD/YefM antitoxin family.</text>
</comment>
<evidence type="ECO:0000313" key="4">
    <source>
        <dbReference type="Proteomes" id="UP000010471"/>
    </source>
</evidence>
<dbReference type="eggNOG" id="COG2161">
    <property type="taxonomic scope" value="Bacteria"/>
</dbReference>
<accession>K9WKQ9</accession>
<dbReference type="NCBIfam" id="TIGR01552">
    <property type="entry name" value="phd_fam"/>
    <property type="match status" value="1"/>
</dbReference>